<evidence type="ECO:0000256" key="1">
    <source>
        <dbReference type="SAM" id="MobiDB-lite"/>
    </source>
</evidence>
<name>A0A6A4T782_SCOMX</name>
<accession>A0A6A4T782</accession>
<feature type="region of interest" description="Disordered" evidence="1">
    <location>
        <begin position="54"/>
        <end position="94"/>
    </location>
</feature>
<feature type="compositionally biased region" description="Basic and acidic residues" evidence="1">
    <location>
        <begin position="54"/>
        <end position="66"/>
    </location>
</feature>
<dbReference type="AlphaFoldDB" id="A0A6A4T782"/>
<reference evidence="2 3" key="1">
    <citation type="submission" date="2019-06" db="EMBL/GenBank/DDBJ databases">
        <title>Draft genomes of female and male turbot (Scophthalmus maximus).</title>
        <authorList>
            <person name="Xu H."/>
            <person name="Xu X.-W."/>
            <person name="Shao C."/>
            <person name="Chen S."/>
        </authorList>
    </citation>
    <scope>NUCLEOTIDE SEQUENCE [LARGE SCALE GENOMIC DNA]</scope>
    <source>
        <strain evidence="2">Ysfricsl-2016a</strain>
        <tissue evidence="2">Blood</tissue>
    </source>
</reference>
<dbReference type="Proteomes" id="UP000438429">
    <property type="component" value="Unassembled WGS sequence"/>
</dbReference>
<gene>
    <name evidence="2" type="ORF">F2P81_005425</name>
</gene>
<proteinExistence type="predicted"/>
<protein>
    <submittedName>
        <fullName evidence="2">Uncharacterized protein</fullName>
    </submittedName>
</protein>
<comment type="caution">
    <text evidence="2">The sequence shown here is derived from an EMBL/GenBank/DDBJ whole genome shotgun (WGS) entry which is preliminary data.</text>
</comment>
<organism evidence="2 3">
    <name type="scientific">Scophthalmus maximus</name>
    <name type="common">Turbot</name>
    <name type="synonym">Psetta maxima</name>
    <dbReference type="NCBI Taxonomy" id="52904"/>
    <lineage>
        <taxon>Eukaryota</taxon>
        <taxon>Metazoa</taxon>
        <taxon>Chordata</taxon>
        <taxon>Craniata</taxon>
        <taxon>Vertebrata</taxon>
        <taxon>Euteleostomi</taxon>
        <taxon>Actinopterygii</taxon>
        <taxon>Neopterygii</taxon>
        <taxon>Teleostei</taxon>
        <taxon>Neoteleostei</taxon>
        <taxon>Acanthomorphata</taxon>
        <taxon>Carangaria</taxon>
        <taxon>Pleuronectiformes</taxon>
        <taxon>Pleuronectoidei</taxon>
        <taxon>Scophthalmidae</taxon>
        <taxon>Scophthalmus</taxon>
    </lineage>
</organism>
<sequence length="94" mass="10563">MQFAGEGRRAAHASLEDQSVIYEAFLYVQCFLPGDLGNNPQIGRGNVALIHHGEWRRRSGGKDQPKQRVFNSEEPESESDRNNEPITEMDCASD</sequence>
<evidence type="ECO:0000313" key="3">
    <source>
        <dbReference type="Proteomes" id="UP000438429"/>
    </source>
</evidence>
<dbReference type="EMBL" id="VEVO01000005">
    <property type="protein sequence ID" value="KAF0041893.1"/>
    <property type="molecule type" value="Genomic_DNA"/>
</dbReference>
<evidence type="ECO:0000313" key="2">
    <source>
        <dbReference type="EMBL" id="KAF0041893.1"/>
    </source>
</evidence>